<proteinExistence type="predicted"/>
<reference evidence="2 3" key="1">
    <citation type="submission" date="2023-09" db="EMBL/GenBank/DDBJ databases">
        <title>Thioclava shenzhenensis sp. nov., a multidrug resistant bacteria-antagonizing species isolated from coastal seawater.</title>
        <authorList>
            <person name="Long M."/>
        </authorList>
    </citation>
    <scope>NUCLEOTIDE SEQUENCE [LARGE SCALE GENOMIC DNA]</scope>
    <source>
        <strain evidence="2 3">FTW29</strain>
    </source>
</reference>
<dbReference type="SUPFAM" id="SSF53300">
    <property type="entry name" value="vWA-like"/>
    <property type="match status" value="1"/>
</dbReference>
<dbReference type="Gene3D" id="3.40.50.410">
    <property type="entry name" value="von Willebrand factor, type A domain"/>
    <property type="match status" value="1"/>
</dbReference>
<dbReference type="InterPro" id="IPR036465">
    <property type="entry name" value="vWFA_dom_sf"/>
</dbReference>
<keyword evidence="3" id="KW-1185">Reference proteome</keyword>
<dbReference type="EMBL" id="CP135443">
    <property type="protein sequence ID" value="WRY32584.1"/>
    <property type="molecule type" value="Genomic_DNA"/>
</dbReference>
<accession>A0ABZ1DV24</accession>
<keyword evidence="1" id="KW-0732">Signal</keyword>
<protein>
    <submittedName>
        <fullName evidence="2">DUF1194 domain-containing protein</fullName>
    </submittedName>
</protein>
<sequence>MGLQRWMVAIGLALGMVPLSAQARCDLALVLALDISASIDSHEYALQKQGMARALADPRVVAAIEERGGIWLTAFEWSGTDQTFETLPWVFVDGRATILGAAERIGAGERPVSNYPTALGYALGQAVITLRRAPETCVRQIIDIAGDGVNNAGFPPRSAYGATDMSGITVNALVIEGEQPSPIPYFEAQVLHGPNAFLEIAASYQDYQQAMTRKLLREIRPASFVMLAPETMLSLDAWEAAARLPDMGPFTGWAKGRGG</sequence>
<evidence type="ECO:0000256" key="1">
    <source>
        <dbReference type="SAM" id="SignalP"/>
    </source>
</evidence>
<name>A0ABZ1DV24_9RHOB</name>
<dbReference type="Pfam" id="PF06707">
    <property type="entry name" value="DUF1194"/>
    <property type="match status" value="1"/>
</dbReference>
<gene>
    <name evidence="2" type="ORF">RPE78_07610</name>
</gene>
<evidence type="ECO:0000313" key="2">
    <source>
        <dbReference type="EMBL" id="WRY32584.1"/>
    </source>
</evidence>
<organism evidence="2 3">
    <name type="scientific">Thioclava litoralis</name>
    <dbReference type="NCBI Taxonomy" id="3076557"/>
    <lineage>
        <taxon>Bacteria</taxon>
        <taxon>Pseudomonadati</taxon>
        <taxon>Pseudomonadota</taxon>
        <taxon>Alphaproteobacteria</taxon>
        <taxon>Rhodobacterales</taxon>
        <taxon>Paracoccaceae</taxon>
        <taxon>Thioclava</taxon>
    </lineage>
</organism>
<feature type="chain" id="PRO_5045741745" evidence="1">
    <location>
        <begin position="24"/>
        <end position="259"/>
    </location>
</feature>
<dbReference type="Proteomes" id="UP001623290">
    <property type="component" value="Chromosome"/>
</dbReference>
<evidence type="ECO:0000313" key="3">
    <source>
        <dbReference type="Proteomes" id="UP001623290"/>
    </source>
</evidence>
<dbReference type="RefSeq" id="WP_406720217.1">
    <property type="nucleotide sequence ID" value="NZ_CP135443.1"/>
</dbReference>
<dbReference type="InterPro" id="IPR010607">
    <property type="entry name" value="DUF1194"/>
</dbReference>
<feature type="signal peptide" evidence="1">
    <location>
        <begin position="1"/>
        <end position="23"/>
    </location>
</feature>